<protein>
    <recommendedName>
        <fullName evidence="5">Major surface glycoprotein 2 C-terminal domain-containing protein</fullName>
    </recommendedName>
</protein>
<evidence type="ECO:0000256" key="2">
    <source>
        <dbReference type="SAM" id="MobiDB-lite"/>
    </source>
</evidence>
<feature type="region of interest" description="Disordered" evidence="2">
    <location>
        <begin position="932"/>
        <end position="966"/>
    </location>
</feature>
<evidence type="ECO:0000313" key="4">
    <source>
        <dbReference type="Proteomes" id="UP000663699"/>
    </source>
</evidence>
<feature type="region of interest" description="Disordered" evidence="2">
    <location>
        <begin position="1152"/>
        <end position="1249"/>
    </location>
</feature>
<dbReference type="OrthoDB" id="5423421at2759"/>
<feature type="compositionally biased region" description="Pro residues" evidence="2">
    <location>
        <begin position="947"/>
        <end position="957"/>
    </location>
</feature>
<feature type="coiled-coil region" evidence="1">
    <location>
        <begin position="882"/>
        <end position="930"/>
    </location>
</feature>
<dbReference type="Proteomes" id="UP000663699">
    <property type="component" value="Chromosome 13"/>
</dbReference>
<gene>
    <name evidence="3" type="ORF">MERGE_001105</name>
</gene>
<feature type="compositionally biased region" description="Pro residues" evidence="2">
    <location>
        <begin position="1371"/>
        <end position="1384"/>
    </location>
</feature>
<keyword evidence="4" id="KW-1185">Reference proteome</keyword>
<proteinExistence type="predicted"/>
<evidence type="ECO:0008006" key="5">
    <source>
        <dbReference type="Google" id="ProtNLM"/>
    </source>
</evidence>
<dbReference type="EMBL" id="CP054544">
    <property type="protein sequence ID" value="QSL66719.1"/>
    <property type="molecule type" value="Genomic_DNA"/>
</dbReference>
<keyword evidence="1" id="KW-0175">Coiled coil</keyword>
<accession>A0A899G5N9</accession>
<dbReference type="InterPro" id="IPR003330">
    <property type="entry name" value="MSG"/>
</dbReference>
<feature type="compositionally biased region" description="Basic and acidic residues" evidence="2">
    <location>
        <begin position="1224"/>
        <end position="1233"/>
    </location>
</feature>
<dbReference type="Pfam" id="PF02349">
    <property type="entry name" value="MSG"/>
    <property type="match status" value="4"/>
</dbReference>
<feature type="compositionally biased region" description="Basic and acidic residues" evidence="2">
    <location>
        <begin position="1192"/>
        <end position="1201"/>
    </location>
</feature>
<sequence>MLAALENTVIPDIHEQDQVIELFQDGRALKLGEIKEPRNTWNRRFNEDLDGTYIGDRSGIDYFRKDGHEGFFTEEYFQESQWAEEVAQKDEALLQTAKRDVPRVMPRQASVPGIPGTGGVPGAGTPAAPVLTVLSEEQGFLVFILKEGYKNNECEKKLKEYCNDFKEMDSNLEKVHEKVKGLCEDGKENEKCTGLQNKVEDEAKKLKTELEKVLPYLTEKECEKNEEKCLFLEDTGIDDLKENCTQLRNKCYELKRKEVAQELLLRAVGKEANEISKCEKRIQEVCPELSMESDELMLLCLYINKACDDLKTKHQSVCDTLRTALVQVDKENCHKRLEDCHFYGPGCTDNLACVDDVKNCKTNASFIYIAPVDFSPVERATLLDEIGLRDLYKKAEGKGVIIGRPKKIHFQELILLFAREDDTPGYDPSKEGNVLQKCEKVLGNCSGFARGLPHSFEALCKEACINKTKLCPKFIEVSSQCQILKLQLYLSGLSTDFKQEDSNYLPWEDFPTSITRQECTEFESECLYFEKFCDNENPKGRAVLEKACQNVRAACYKRGQNRVLNRVFLNQPEGTFHNLTSDYGMKKCEQSVLDQCKKLGKDVDSRQITRCLFPRGLCYGLSDDVFVQSEELRTLLDSRRHYLTEKVCTELQERCNKLESYADLGNYVHLNTERCTALKRRCDFLKVSEALRQEFLKRENDDLQNQDNCTKALKERCSRLSRRRNDPFGISCVLQEDVCKYMVERTQDQCYYLEVNMMLHDVLNKSKESNEALVEEICTLWSSYCDQLMNNCPDKLKQNASSSDRDGPCEQLKENCESFWKNYRLEEELIHALKGSLGGKDECQKALGQRCEEWKGESEKFKALLRDCKDNNNVSKICEKLVERLEKKCPSLKVDLENAEKALKEKKNDYEKLKQEVEELTRDAKLLLSRPKGNALPSAQNSGAPAPVQPVPAPPSAPSGSVPNANTTIKSRLVKRDQAPVDSENASAALDATTLDAKAFDATALALELYVELKKECDVLQLDCGFKEDCQKVKKDLEACEEIDKLCKAIEPLEIKPHHTVIMTTTVEISLSSGAIATESEKRMEKTITIVKTMNKTLTRTKIIENGGCTSLCDINMQETKTSYHKSTVTTTMTSTLTVTSTIRLTSTLKYTPTKSTTDSTKETQKPEPTWCTTDSTKETQKPEPTWCTTDSTKETQKPEPTKSTTDSTKETQKPEPTWCTTDSTKETQKPEPTKSTTDSTKETQKPEPTWCTIYSIKETQKEGESTDYDSFGLDPDNMEPNEYLGVIQMLQEAKKLSHGKFDREKNFWKRKFGRDIYEGRRGERPGVDYFRPETEDPFPSTNLGGGDRWFEHGFDLGEAAQPVKREAPGPKAPGPQGPPPPGGPGAVPGGLPQVKAEGIGEELILALIVKSEYSDVNKCKAELKKYCDGLKKTDPKLEKVNDKVKGLCENGKPEEKCKELGKKVGDFKTELEQALKNTVDEKCKELEEKFEE</sequence>
<feature type="region of interest" description="Disordered" evidence="2">
    <location>
        <begin position="1324"/>
        <end position="1395"/>
    </location>
</feature>
<reference evidence="3" key="1">
    <citation type="submission" date="2020-06" db="EMBL/GenBank/DDBJ databases">
        <title>Genomes of multiple members of Pneumocystis genus reveal paths to human pathogen Pneumocystis jirovecii.</title>
        <authorList>
            <person name="Cisse O.H."/>
            <person name="Ma L."/>
            <person name="Dekker J."/>
            <person name="Khil P."/>
            <person name="Jo J."/>
            <person name="Brenchley J."/>
            <person name="Blair R."/>
            <person name="Pahar B."/>
            <person name="Chabe M."/>
            <person name="Van Rompay K.A."/>
            <person name="Keesler R."/>
            <person name="Sukura A."/>
            <person name="Hirsch V."/>
            <person name="Kutty G."/>
            <person name="Liu Y."/>
            <person name="Peng L."/>
            <person name="Chen J."/>
            <person name="Song J."/>
            <person name="Weissenbacher-Lang C."/>
            <person name="Xu J."/>
            <person name="Upham N.S."/>
            <person name="Stajich J.E."/>
            <person name="Cuomo C.A."/>
            <person name="Cushion M.T."/>
            <person name="Kovacs J.A."/>
        </authorList>
    </citation>
    <scope>NUCLEOTIDE SEQUENCE</scope>
    <source>
        <strain evidence="3">2A</strain>
    </source>
</reference>
<name>A0A899G5N9_9ASCO</name>
<feature type="compositionally biased region" description="Basic and acidic residues" evidence="2">
    <location>
        <begin position="1324"/>
        <end position="1335"/>
    </location>
</feature>
<evidence type="ECO:0000313" key="3">
    <source>
        <dbReference type="EMBL" id="QSL66719.1"/>
    </source>
</evidence>
<organism evidence="3 4">
    <name type="scientific">Pneumocystis wakefieldiae</name>
    <dbReference type="NCBI Taxonomy" id="38082"/>
    <lineage>
        <taxon>Eukaryota</taxon>
        <taxon>Fungi</taxon>
        <taxon>Dikarya</taxon>
        <taxon>Ascomycota</taxon>
        <taxon>Taphrinomycotina</taxon>
        <taxon>Pneumocystomycetes</taxon>
        <taxon>Pneumocystaceae</taxon>
        <taxon>Pneumocystis</taxon>
    </lineage>
</organism>
<evidence type="ECO:0000256" key="1">
    <source>
        <dbReference type="SAM" id="Coils"/>
    </source>
</evidence>